<reference evidence="2 3" key="1">
    <citation type="submission" date="2018-06" db="EMBL/GenBank/DDBJ databases">
        <title>Comparative genomics reveals the genomic features of Rhizophagus irregularis, R. cerebriforme, R. diaphanum and Gigaspora rosea, and their symbiotic lifestyle signature.</title>
        <authorList>
            <person name="Morin E."/>
            <person name="San Clemente H."/>
            <person name="Chen E.C.H."/>
            <person name="De La Providencia I."/>
            <person name="Hainaut M."/>
            <person name="Kuo A."/>
            <person name="Kohler A."/>
            <person name="Murat C."/>
            <person name="Tang N."/>
            <person name="Roy S."/>
            <person name="Loubradou J."/>
            <person name="Henrissat B."/>
            <person name="Grigoriev I.V."/>
            <person name="Corradi N."/>
            <person name="Roux C."/>
            <person name="Martin F.M."/>
        </authorList>
    </citation>
    <scope>NUCLEOTIDE SEQUENCE [LARGE SCALE GENOMIC DNA]</scope>
    <source>
        <strain evidence="2 3">DAOM 194757</strain>
    </source>
</reference>
<organism evidence="2 3">
    <name type="scientific">Gigaspora rosea</name>
    <dbReference type="NCBI Taxonomy" id="44941"/>
    <lineage>
        <taxon>Eukaryota</taxon>
        <taxon>Fungi</taxon>
        <taxon>Fungi incertae sedis</taxon>
        <taxon>Mucoromycota</taxon>
        <taxon>Glomeromycotina</taxon>
        <taxon>Glomeromycetes</taxon>
        <taxon>Diversisporales</taxon>
        <taxon>Gigasporaceae</taxon>
        <taxon>Gigaspora</taxon>
    </lineage>
</organism>
<dbReference type="AlphaFoldDB" id="A0A397TSW2"/>
<dbReference type="InterPro" id="IPR031314">
    <property type="entry name" value="DNK_dom"/>
</dbReference>
<sequence>MSNKRNFSDLDFEEKLNDFYENFEEFKKITEKIIKKTRLIEKSITVVPRAITFAGTIGSGKTTCTKIFEKFLKDNGYKVKRMIEVSMQIPNALNLFYETKNGLFFQQVITDKYKQVIDEINELEDYHYILIDRGFKEIEIFTDLIIKDKKSKEYLKKQRDLIAFKLQNDIIFVNPTKKTAIERKKARNRLWEKCDEEYLSELYDKYEEYIPKIYQKYTVFNNDAYICKDCCELKECNDENCNIRKYYNFFSIFLKQYE</sequence>
<keyword evidence="3" id="KW-1185">Reference proteome</keyword>
<feature type="domain" description="Deoxynucleoside kinase" evidence="1">
    <location>
        <begin position="51"/>
        <end position="223"/>
    </location>
</feature>
<dbReference type="InterPro" id="IPR027417">
    <property type="entry name" value="P-loop_NTPase"/>
</dbReference>
<evidence type="ECO:0000313" key="2">
    <source>
        <dbReference type="EMBL" id="RIB01215.1"/>
    </source>
</evidence>
<name>A0A397TSW2_9GLOM</name>
<dbReference type="Proteomes" id="UP000266673">
    <property type="component" value="Unassembled WGS sequence"/>
</dbReference>
<dbReference type="EMBL" id="QKWP01003252">
    <property type="protein sequence ID" value="RIB01215.1"/>
    <property type="molecule type" value="Genomic_DNA"/>
</dbReference>
<dbReference type="SUPFAM" id="SSF52540">
    <property type="entry name" value="P-loop containing nucleoside triphosphate hydrolases"/>
    <property type="match status" value="1"/>
</dbReference>
<accession>A0A397TSW2</accession>
<keyword evidence="2" id="KW-0378">Hydrolase</keyword>
<gene>
    <name evidence="2" type="ORF">C2G38_2231529</name>
</gene>
<evidence type="ECO:0000313" key="3">
    <source>
        <dbReference type="Proteomes" id="UP000266673"/>
    </source>
</evidence>
<dbReference type="OrthoDB" id="2441072at2759"/>
<evidence type="ECO:0000259" key="1">
    <source>
        <dbReference type="Pfam" id="PF01712"/>
    </source>
</evidence>
<dbReference type="Pfam" id="PF01712">
    <property type="entry name" value="dNK"/>
    <property type="match status" value="1"/>
</dbReference>
<dbReference type="GO" id="GO:0016787">
    <property type="term" value="F:hydrolase activity"/>
    <property type="evidence" value="ECO:0007669"/>
    <property type="project" value="UniProtKB-KW"/>
</dbReference>
<comment type="caution">
    <text evidence="2">The sequence shown here is derived from an EMBL/GenBank/DDBJ whole genome shotgun (WGS) entry which is preliminary data.</text>
</comment>
<proteinExistence type="predicted"/>
<protein>
    <submittedName>
        <fullName evidence="2">P-loop containing nucleoside triphosphate hydrolase protein</fullName>
    </submittedName>
</protein>
<dbReference type="Gene3D" id="3.40.50.300">
    <property type="entry name" value="P-loop containing nucleotide triphosphate hydrolases"/>
    <property type="match status" value="1"/>
</dbReference>